<evidence type="ECO:0000256" key="5">
    <source>
        <dbReference type="ARBA" id="ARBA00022989"/>
    </source>
</evidence>
<feature type="transmembrane region" description="Helical" evidence="10">
    <location>
        <begin position="140"/>
        <end position="164"/>
    </location>
</feature>
<dbReference type="AlphaFoldDB" id="A0A9E7SBL2"/>
<keyword evidence="2" id="KW-0813">Transport</keyword>
<name>A0A9E7SBL2_9EURY</name>
<proteinExistence type="predicted"/>
<dbReference type="KEGG" id="thei:K1720_05370"/>
<sequence length="387" mass="42061">METILVIALMLAVAKLLGWVFEKIGQPVVLGQILGGLLIGLFAESNEIIREFSNLGVLLLLFLAGIESDLTEFKRVGKPSVLVAGIGVAFAFILGFLVAYPFVEFHEALLYGAIMTPTSVSITVKVLMELRKLRTREGTTILAAAVVDDVLGILVLTVIISLLREGTIDYKTILEIIIEVSGFLAVFLYFGPVFAEKAFRRISRIDLPESTTAFAIVFLIIFAYMAEHLNLASILGAYLVGLTIGQTNYRKQVEDHVSILGYSLFIPLFFVEVGMRIELSYILHASLFAILYTIAAIMSKVIGCGAGAYLAGFDFSASLRIGVGMIPRLGVELAMLTIALASGVIGTDALTIAIFMVFVTTILTPPLLKWVYYSKAPSIKTVKTSEK</sequence>
<evidence type="ECO:0000256" key="10">
    <source>
        <dbReference type="SAM" id="Phobius"/>
    </source>
</evidence>
<dbReference type="GO" id="GO:0016020">
    <property type="term" value="C:membrane"/>
    <property type="evidence" value="ECO:0007669"/>
    <property type="project" value="UniProtKB-SubCell"/>
</dbReference>
<dbReference type="Proteomes" id="UP001056425">
    <property type="component" value="Chromosome"/>
</dbReference>
<dbReference type="GO" id="GO:0006814">
    <property type="term" value="P:sodium ion transport"/>
    <property type="evidence" value="ECO:0007669"/>
    <property type="project" value="UniProtKB-KW"/>
</dbReference>
<feature type="transmembrane region" description="Helical" evidence="10">
    <location>
        <begin position="81"/>
        <end position="102"/>
    </location>
</feature>
<dbReference type="Pfam" id="PF00999">
    <property type="entry name" value="Na_H_Exchanger"/>
    <property type="match status" value="1"/>
</dbReference>
<accession>A0A9E7SBL2</accession>
<feature type="transmembrane region" description="Helical" evidence="10">
    <location>
        <begin position="259"/>
        <end position="277"/>
    </location>
</feature>
<dbReference type="Gene3D" id="1.20.1530.20">
    <property type="match status" value="1"/>
</dbReference>
<organism evidence="12 13">
    <name type="scientific">Thermococcus argininiproducens</name>
    <dbReference type="NCBI Taxonomy" id="2866384"/>
    <lineage>
        <taxon>Archaea</taxon>
        <taxon>Methanobacteriati</taxon>
        <taxon>Methanobacteriota</taxon>
        <taxon>Thermococci</taxon>
        <taxon>Thermococcales</taxon>
        <taxon>Thermococcaceae</taxon>
        <taxon>Thermococcus</taxon>
    </lineage>
</organism>
<evidence type="ECO:0000313" key="12">
    <source>
        <dbReference type="EMBL" id="USG98989.1"/>
    </source>
</evidence>
<evidence type="ECO:0000256" key="7">
    <source>
        <dbReference type="ARBA" id="ARBA00023065"/>
    </source>
</evidence>
<keyword evidence="4 10" id="KW-0812">Transmembrane</keyword>
<keyword evidence="6" id="KW-0915">Sodium</keyword>
<feature type="domain" description="Cation/H+ exchanger transmembrane" evidence="11">
    <location>
        <begin position="13"/>
        <end position="370"/>
    </location>
</feature>
<keyword evidence="9" id="KW-0739">Sodium transport</keyword>
<gene>
    <name evidence="12" type="ORF">K1720_05370</name>
</gene>
<keyword evidence="3" id="KW-0050">Antiport</keyword>
<dbReference type="PANTHER" id="PTHR43562">
    <property type="entry name" value="NAPA-TYPE SODIUM/HYDROGEN ANTIPORTER"/>
    <property type="match status" value="1"/>
</dbReference>
<evidence type="ECO:0000256" key="9">
    <source>
        <dbReference type="ARBA" id="ARBA00023201"/>
    </source>
</evidence>
<feature type="transmembrane region" description="Helical" evidence="10">
    <location>
        <begin position="325"/>
        <end position="346"/>
    </location>
</feature>
<evidence type="ECO:0000256" key="1">
    <source>
        <dbReference type="ARBA" id="ARBA00004141"/>
    </source>
</evidence>
<keyword evidence="5 10" id="KW-1133">Transmembrane helix</keyword>
<keyword evidence="13" id="KW-1185">Reference proteome</keyword>
<keyword evidence="8 10" id="KW-0472">Membrane</keyword>
<evidence type="ECO:0000256" key="3">
    <source>
        <dbReference type="ARBA" id="ARBA00022449"/>
    </source>
</evidence>
<evidence type="ECO:0000259" key="11">
    <source>
        <dbReference type="Pfam" id="PF00999"/>
    </source>
</evidence>
<evidence type="ECO:0000256" key="2">
    <source>
        <dbReference type="ARBA" id="ARBA00022448"/>
    </source>
</evidence>
<feature type="transmembrane region" description="Helical" evidence="10">
    <location>
        <begin position="108"/>
        <end position="128"/>
    </location>
</feature>
<dbReference type="GO" id="GO:0015297">
    <property type="term" value="F:antiporter activity"/>
    <property type="evidence" value="ECO:0007669"/>
    <property type="project" value="UniProtKB-KW"/>
</dbReference>
<feature type="transmembrane region" description="Helical" evidence="10">
    <location>
        <begin position="176"/>
        <end position="195"/>
    </location>
</feature>
<dbReference type="InterPro" id="IPR006153">
    <property type="entry name" value="Cation/H_exchanger_TM"/>
</dbReference>
<evidence type="ECO:0000313" key="13">
    <source>
        <dbReference type="Proteomes" id="UP001056425"/>
    </source>
</evidence>
<feature type="transmembrane region" description="Helical" evidence="10">
    <location>
        <begin position="352"/>
        <end position="373"/>
    </location>
</feature>
<dbReference type="PANTHER" id="PTHR43562:SF3">
    <property type="entry name" value="SODIUM ION_PROTON EXCHANGER (EUROFUNG)"/>
    <property type="match status" value="1"/>
</dbReference>
<dbReference type="GeneID" id="72777754"/>
<dbReference type="EMBL" id="CP080572">
    <property type="protein sequence ID" value="USG98989.1"/>
    <property type="molecule type" value="Genomic_DNA"/>
</dbReference>
<dbReference type="GO" id="GO:1902600">
    <property type="term" value="P:proton transmembrane transport"/>
    <property type="evidence" value="ECO:0007669"/>
    <property type="project" value="InterPro"/>
</dbReference>
<feature type="transmembrane region" description="Helical" evidence="10">
    <location>
        <begin position="289"/>
        <end position="313"/>
    </location>
</feature>
<keyword evidence="7" id="KW-0406">Ion transport</keyword>
<dbReference type="RefSeq" id="WP_251947244.1">
    <property type="nucleotide sequence ID" value="NZ_CP080572.1"/>
</dbReference>
<protein>
    <submittedName>
        <fullName evidence="12">Cation:proton antiporter</fullName>
    </submittedName>
</protein>
<reference evidence="12 13" key="1">
    <citation type="submission" date="2021-08" db="EMBL/GenBank/DDBJ databases">
        <title>Thermococcus onnuriiensis IOH2.</title>
        <authorList>
            <person name="Park Y.-J."/>
        </authorList>
    </citation>
    <scope>NUCLEOTIDE SEQUENCE [LARGE SCALE GENOMIC DNA]</scope>
    <source>
        <strain evidence="12 13">IOH2</strain>
    </source>
</reference>
<dbReference type="InterPro" id="IPR038770">
    <property type="entry name" value="Na+/solute_symporter_sf"/>
</dbReference>
<evidence type="ECO:0000256" key="4">
    <source>
        <dbReference type="ARBA" id="ARBA00022692"/>
    </source>
</evidence>
<evidence type="ECO:0000256" key="6">
    <source>
        <dbReference type="ARBA" id="ARBA00023053"/>
    </source>
</evidence>
<comment type="subcellular location">
    <subcellularLocation>
        <location evidence="1">Membrane</location>
        <topology evidence="1">Multi-pass membrane protein</topology>
    </subcellularLocation>
</comment>
<evidence type="ECO:0000256" key="8">
    <source>
        <dbReference type="ARBA" id="ARBA00023136"/>
    </source>
</evidence>